<dbReference type="Pfam" id="PF05433">
    <property type="entry name" value="Rick_17kDa_Anti"/>
    <property type="match status" value="1"/>
</dbReference>
<keyword evidence="6" id="KW-0732">Signal</keyword>
<dbReference type="AlphaFoldDB" id="A0A9X3ANJ8"/>
<feature type="compositionally biased region" description="Basic residues" evidence="5">
    <location>
        <begin position="47"/>
        <end position="61"/>
    </location>
</feature>
<dbReference type="GO" id="GO:0009279">
    <property type="term" value="C:cell outer membrane"/>
    <property type="evidence" value="ECO:0007669"/>
    <property type="project" value="UniProtKB-SubCell"/>
</dbReference>
<sequence length="160" mass="17383">MQKNPIKTAALALAVPGLMVAAPVAAAPAAHSAAYDNSAVWGDHSAQHKRHKHRGHHRHDRHDRYDRYDSRYYGNGYGYQQTYYGEPVYANTRVWRGEDDRYYCRKSNGTTGLVIGAAGGALLGREIAGRYGDRTLGAILGAAGGALLGREIAKSGARCR</sequence>
<feature type="domain" description="Glycine zipper 2TM" evidence="7">
    <location>
        <begin position="112"/>
        <end position="152"/>
    </location>
</feature>
<evidence type="ECO:0000256" key="5">
    <source>
        <dbReference type="SAM" id="MobiDB-lite"/>
    </source>
</evidence>
<proteinExistence type="inferred from homology"/>
<feature type="chain" id="PRO_5040861555" description="17 kDa surface antigen" evidence="6">
    <location>
        <begin position="27"/>
        <end position="160"/>
    </location>
</feature>
<accession>A0A9X3ANJ8</accession>
<keyword evidence="9" id="KW-1185">Reference proteome</keyword>
<dbReference type="EMBL" id="JAOAMV010000006">
    <property type="protein sequence ID" value="MCT2559832.1"/>
    <property type="molecule type" value="Genomic_DNA"/>
</dbReference>
<keyword evidence="4" id="KW-0449">Lipoprotein</keyword>
<reference evidence="8" key="1">
    <citation type="submission" date="2022-09" db="EMBL/GenBank/DDBJ databases">
        <title>The genome sequence of Tsuneonella sp. YG55.</title>
        <authorList>
            <person name="Liu Y."/>
        </authorList>
    </citation>
    <scope>NUCLEOTIDE SEQUENCE</scope>
    <source>
        <strain evidence="8">YG55</strain>
    </source>
</reference>
<evidence type="ECO:0000313" key="9">
    <source>
        <dbReference type="Proteomes" id="UP001142648"/>
    </source>
</evidence>
<protein>
    <recommendedName>
        <fullName evidence="3">17 kDa surface antigen</fullName>
    </recommendedName>
</protein>
<evidence type="ECO:0000256" key="2">
    <source>
        <dbReference type="ARBA" id="ARBA00008681"/>
    </source>
</evidence>
<evidence type="ECO:0000259" key="7">
    <source>
        <dbReference type="Pfam" id="PF05433"/>
    </source>
</evidence>
<comment type="subcellular location">
    <subcellularLocation>
        <location evidence="1">Cell outer membrane</location>
        <topology evidence="1">Lipid-anchor</topology>
    </subcellularLocation>
</comment>
<evidence type="ECO:0000256" key="6">
    <source>
        <dbReference type="SAM" id="SignalP"/>
    </source>
</evidence>
<dbReference type="InterPro" id="IPR008816">
    <property type="entry name" value="Gly_zipper_2TM_dom"/>
</dbReference>
<evidence type="ECO:0000256" key="3">
    <source>
        <dbReference type="ARBA" id="ARBA00015281"/>
    </source>
</evidence>
<evidence type="ECO:0000256" key="4">
    <source>
        <dbReference type="ARBA" id="ARBA00023288"/>
    </source>
</evidence>
<evidence type="ECO:0000256" key="1">
    <source>
        <dbReference type="ARBA" id="ARBA00004459"/>
    </source>
</evidence>
<feature type="region of interest" description="Disordered" evidence="5">
    <location>
        <begin position="43"/>
        <end position="63"/>
    </location>
</feature>
<name>A0A9X3ANJ8_9SPHN</name>
<organism evidence="8 9">
    <name type="scientific">Tsuneonella litorea</name>
    <dbReference type="NCBI Taxonomy" id="2976475"/>
    <lineage>
        <taxon>Bacteria</taxon>
        <taxon>Pseudomonadati</taxon>
        <taxon>Pseudomonadota</taxon>
        <taxon>Alphaproteobacteria</taxon>
        <taxon>Sphingomonadales</taxon>
        <taxon>Erythrobacteraceae</taxon>
        <taxon>Tsuneonella</taxon>
    </lineage>
</organism>
<comment type="caution">
    <text evidence="8">The sequence shown here is derived from an EMBL/GenBank/DDBJ whole genome shotgun (WGS) entry which is preliminary data.</text>
</comment>
<dbReference type="Proteomes" id="UP001142648">
    <property type="component" value="Unassembled WGS sequence"/>
</dbReference>
<dbReference type="RefSeq" id="WP_259962810.1">
    <property type="nucleotide sequence ID" value="NZ_JAOAMV010000006.1"/>
</dbReference>
<comment type="similarity">
    <text evidence="2">Belongs to the rickettsiale 17 kDa surface antigen family.</text>
</comment>
<gene>
    <name evidence="8" type="ORF">N0B51_12680</name>
</gene>
<feature type="signal peptide" evidence="6">
    <location>
        <begin position="1"/>
        <end position="26"/>
    </location>
</feature>
<evidence type="ECO:0000313" key="8">
    <source>
        <dbReference type="EMBL" id="MCT2559832.1"/>
    </source>
</evidence>